<evidence type="ECO:0000313" key="2">
    <source>
        <dbReference type="EMBL" id="KAJ3665280.1"/>
    </source>
</evidence>
<feature type="region of interest" description="Disordered" evidence="1">
    <location>
        <begin position="109"/>
        <end position="136"/>
    </location>
</feature>
<evidence type="ECO:0000313" key="3">
    <source>
        <dbReference type="Proteomes" id="UP001168821"/>
    </source>
</evidence>
<reference evidence="2" key="1">
    <citation type="journal article" date="2023" name="G3 (Bethesda)">
        <title>Whole genome assemblies of Zophobas morio and Tenebrio molitor.</title>
        <authorList>
            <person name="Kaur S."/>
            <person name="Stinson S.A."/>
            <person name="diCenzo G.C."/>
        </authorList>
    </citation>
    <scope>NUCLEOTIDE SEQUENCE</scope>
    <source>
        <strain evidence="2">QUZm001</strain>
    </source>
</reference>
<sequence>MLERVQRKPLIKITSGYRTVWTEVLQVLAAKPPMDLLKKREVIIRPSQNGNITTTIREEEREKIINRSQSRWSDELKGTWTKRLIPHCEETDFPEHIMTCKKWCEENRGKDTENYRNDREPRTNDAGGSREVETPQ</sequence>
<name>A0AA38IXY0_9CUCU</name>
<organism evidence="2 3">
    <name type="scientific">Zophobas morio</name>
    <dbReference type="NCBI Taxonomy" id="2755281"/>
    <lineage>
        <taxon>Eukaryota</taxon>
        <taxon>Metazoa</taxon>
        <taxon>Ecdysozoa</taxon>
        <taxon>Arthropoda</taxon>
        <taxon>Hexapoda</taxon>
        <taxon>Insecta</taxon>
        <taxon>Pterygota</taxon>
        <taxon>Neoptera</taxon>
        <taxon>Endopterygota</taxon>
        <taxon>Coleoptera</taxon>
        <taxon>Polyphaga</taxon>
        <taxon>Cucujiformia</taxon>
        <taxon>Tenebrionidae</taxon>
        <taxon>Zophobas</taxon>
    </lineage>
</organism>
<gene>
    <name evidence="2" type="ORF">Zmor_000782</name>
</gene>
<accession>A0AA38IXY0</accession>
<evidence type="ECO:0000256" key="1">
    <source>
        <dbReference type="SAM" id="MobiDB-lite"/>
    </source>
</evidence>
<dbReference type="Proteomes" id="UP001168821">
    <property type="component" value="Unassembled WGS sequence"/>
</dbReference>
<dbReference type="AlphaFoldDB" id="A0AA38IXY0"/>
<keyword evidence="3" id="KW-1185">Reference proteome</keyword>
<proteinExistence type="predicted"/>
<dbReference type="EMBL" id="JALNTZ010000001">
    <property type="protein sequence ID" value="KAJ3665280.1"/>
    <property type="molecule type" value="Genomic_DNA"/>
</dbReference>
<comment type="caution">
    <text evidence="2">The sequence shown here is derived from an EMBL/GenBank/DDBJ whole genome shotgun (WGS) entry which is preliminary data.</text>
</comment>
<protein>
    <submittedName>
        <fullName evidence="2">Uncharacterized protein</fullName>
    </submittedName>
</protein>